<name>A0A382M3H7_9ZZZZ</name>
<organism evidence="1">
    <name type="scientific">marine metagenome</name>
    <dbReference type="NCBI Taxonomy" id="408172"/>
    <lineage>
        <taxon>unclassified sequences</taxon>
        <taxon>metagenomes</taxon>
        <taxon>ecological metagenomes</taxon>
    </lineage>
</organism>
<dbReference type="Gene3D" id="3.20.20.70">
    <property type="entry name" value="Aldolase class I"/>
    <property type="match status" value="1"/>
</dbReference>
<evidence type="ECO:0000313" key="1">
    <source>
        <dbReference type="EMBL" id="SVC43443.1"/>
    </source>
</evidence>
<evidence type="ECO:0008006" key="2">
    <source>
        <dbReference type="Google" id="ProtNLM"/>
    </source>
</evidence>
<dbReference type="EMBL" id="UINC01091013">
    <property type="protein sequence ID" value="SVC43443.1"/>
    <property type="molecule type" value="Genomic_DNA"/>
</dbReference>
<sequence>MKYKKTEAKEFARQNMRGIWAAALTPFTPSLKLDETGFRQNIRHWIDELEIDGLF</sequence>
<dbReference type="AlphaFoldDB" id="A0A382M3H7"/>
<gene>
    <name evidence="1" type="ORF">METZ01_LOCUS296297</name>
</gene>
<feature type="non-terminal residue" evidence="1">
    <location>
        <position position="55"/>
    </location>
</feature>
<protein>
    <recommendedName>
        <fullName evidence="2">Dihydrodipicolinate synthase family protein</fullName>
    </recommendedName>
</protein>
<proteinExistence type="predicted"/>
<dbReference type="InterPro" id="IPR013785">
    <property type="entry name" value="Aldolase_TIM"/>
</dbReference>
<dbReference type="SUPFAM" id="SSF51569">
    <property type="entry name" value="Aldolase"/>
    <property type="match status" value="1"/>
</dbReference>
<reference evidence="1" key="1">
    <citation type="submission" date="2018-05" db="EMBL/GenBank/DDBJ databases">
        <authorList>
            <person name="Lanie J.A."/>
            <person name="Ng W.-L."/>
            <person name="Kazmierczak K.M."/>
            <person name="Andrzejewski T.M."/>
            <person name="Davidsen T.M."/>
            <person name="Wayne K.J."/>
            <person name="Tettelin H."/>
            <person name="Glass J.I."/>
            <person name="Rusch D."/>
            <person name="Podicherti R."/>
            <person name="Tsui H.-C.T."/>
            <person name="Winkler M.E."/>
        </authorList>
    </citation>
    <scope>NUCLEOTIDE SEQUENCE</scope>
</reference>
<accession>A0A382M3H7</accession>